<organism evidence="2 3">
    <name type="scientific">Cadophora malorum</name>
    <dbReference type="NCBI Taxonomy" id="108018"/>
    <lineage>
        <taxon>Eukaryota</taxon>
        <taxon>Fungi</taxon>
        <taxon>Dikarya</taxon>
        <taxon>Ascomycota</taxon>
        <taxon>Pezizomycotina</taxon>
        <taxon>Leotiomycetes</taxon>
        <taxon>Helotiales</taxon>
        <taxon>Ploettnerulaceae</taxon>
        <taxon>Cadophora</taxon>
    </lineage>
</organism>
<dbReference type="PANTHER" id="PTHR37331">
    <property type="entry name" value="YALI0F11671P"/>
    <property type="match status" value="1"/>
</dbReference>
<evidence type="ECO:0000313" key="2">
    <source>
        <dbReference type="EMBL" id="KAG4426509.1"/>
    </source>
</evidence>
<dbReference type="OrthoDB" id="5397701at2759"/>
<feature type="compositionally biased region" description="Gly residues" evidence="1">
    <location>
        <begin position="145"/>
        <end position="165"/>
    </location>
</feature>
<dbReference type="AlphaFoldDB" id="A0A8H7WKF6"/>
<dbReference type="EMBL" id="JAFJYH010000002">
    <property type="protein sequence ID" value="KAG4426509.1"/>
    <property type="molecule type" value="Genomic_DNA"/>
</dbReference>
<comment type="caution">
    <text evidence="2">The sequence shown here is derived from an EMBL/GenBank/DDBJ whole genome shotgun (WGS) entry which is preliminary data.</text>
</comment>
<accession>A0A8H7WKF6</accession>
<dbReference type="Proteomes" id="UP000664132">
    <property type="component" value="Unassembled WGS sequence"/>
</dbReference>
<sequence length="248" mass="26078">MLFTTLPRAALRCSFKAPVRTISTLQSNPHIYVFPSPTTASSHILTLLPTQPPTPSLAIGTTTALPPTPTSVIENPHFMRILYDVLRLHAPSDPYIQGQAAAFASSSGSALGSGGMFFPQQNQNRRGRGGSGSGSGNDAAKRGQAGDGAGGASSQGGAGGGGKGGWVHVSDLRAPPDYGRIAWPEDIFGSLEVDGRGEFVEGEGSARGNWQESGSYRVITREGILGLSDFLRGKLVERLMEEEKKALR</sequence>
<keyword evidence="3" id="KW-1185">Reference proteome</keyword>
<evidence type="ECO:0000313" key="3">
    <source>
        <dbReference type="Proteomes" id="UP000664132"/>
    </source>
</evidence>
<dbReference type="PANTHER" id="PTHR37331:SF1">
    <property type="entry name" value="YALI0F11671P"/>
    <property type="match status" value="1"/>
</dbReference>
<reference evidence="2" key="1">
    <citation type="submission" date="2021-02" db="EMBL/GenBank/DDBJ databases">
        <title>Genome sequence Cadophora malorum strain M34.</title>
        <authorList>
            <person name="Stefanovic E."/>
            <person name="Vu D."/>
            <person name="Scully C."/>
            <person name="Dijksterhuis J."/>
            <person name="Roader J."/>
            <person name="Houbraken J."/>
        </authorList>
    </citation>
    <scope>NUCLEOTIDE SEQUENCE</scope>
    <source>
        <strain evidence="2">M34</strain>
    </source>
</reference>
<evidence type="ECO:0000256" key="1">
    <source>
        <dbReference type="SAM" id="MobiDB-lite"/>
    </source>
</evidence>
<proteinExistence type="predicted"/>
<protein>
    <submittedName>
        <fullName evidence="2">Uncharacterized protein</fullName>
    </submittedName>
</protein>
<feature type="region of interest" description="Disordered" evidence="1">
    <location>
        <begin position="114"/>
        <end position="168"/>
    </location>
</feature>
<gene>
    <name evidence="2" type="ORF">IFR04_000391</name>
</gene>
<name>A0A8H7WKF6_9HELO</name>